<feature type="region of interest" description="Disordered" evidence="1">
    <location>
        <begin position="1"/>
        <end position="44"/>
    </location>
</feature>
<keyword evidence="4" id="KW-1185">Reference proteome</keyword>
<dbReference type="Proteomes" id="UP000010744">
    <property type="component" value="Unassembled WGS sequence"/>
</dbReference>
<feature type="compositionally biased region" description="Low complexity" evidence="1">
    <location>
        <begin position="8"/>
        <end position="24"/>
    </location>
</feature>
<accession>A0ABQ0HRC4</accession>
<evidence type="ECO:0000313" key="3">
    <source>
        <dbReference type="EMBL" id="GAB84826.1"/>
    </source>
</evidence>
<comment type="caution">
    <text evidence="3">The sequence shown here is derived from an EMBL/GenBank/DDBJ whole genome shotgun (WGS) entry which is preliminary data.</text>
</comment>
<protein>
    <submittedName>
        <fullName evidence="3">Uncharacterized protein</fullName>
    </submittedName>
</protein>
<evidence type="ECO:0000256" key="2">
    <source>
        <dbReference type="SAM" id="Phobius"/>
    </source>
</evidence>
<reference evidence="3 4" key="1">
    <citation type="submission" date="2012-08" db="EMBL/GenBank/DDBJ databases">
        <title>Whole genome shotgun sequence of Gordonia rubripertincta NBRC 101908.</title>
        <authorList>
            <person name="Takarada H."/>
            <person name="Hosoyama A."/>
            <person name="Tsuchikane K."/>
            <person name="Katsumata H."/>
            <person name="Baba S."/>
            <person name="Ohji S."/>
            <person name="Yamazaki S."/>
            <person name="Fujita N."/>
        </authorList>
    </citation>
    <scope>NUCLEOTIDE SEQUENCE [LARGE SCALE GENOMIC DNA]</scope>
    <source>
        <strain evidence="3 4">NBRC 101908</strain>
    </source>
</reference>
<organism evidence="3 4">
    <name type="scientific">Gordonia rubripertincta NBRC 101908</name>
    <dbReference type="NCBI Taxonomy" id="1077975"/>
    <lineage>
        <taxon>Bacteria</taxon>
        <taxon>Bacillati</taxon>
        <taxon>Actinomycetota</taxon>
        <taxon>Actinomycetes</taxon>
        <taxon>Mycobacteriales</taxon>
        <taxon>Gordoniaceae</taxon>
        <taxon>Gordonia</taxon>
    </lineage>
</organism>
<gene>
    <name evidence="3" type="ORF">GORBP_048_00050</name>
</gene>
<proteinExistence type="predicted"/>
<keyword evidence="2" id="KW-0812">Transmembrane</keyword>
<sequence>MITDVDNAHSSETAADAETAAKSSAGDRSRDRTATPGSAPPPIEPAKVVYRYEYNDPYAPMSTRNQVLLGCAISVVVIAFMVAALVIGRGYALVAAGHRSPRSPIPVAGRRWIGGFGPPRYRVPIP</sequence>
<evidence type="ECO:0000256" key="1">
    <source>
        <dbReference type="SAM" id="MobiDB-lite"/>
    </source>
</evidence>
<keyword evidence="2" id="KW-0472">Membrane</keyword>
<keyword evidence="2" id="KW-1133">Transmembrane helix</keyword>
<feature type="transmembrane region" description="Helical" evidence="2">
    <location>
        <begin position="67"/>
        <end position="92"/>
    </location>
</feature>
<dbReference type="EMBL" id="BAHB01000048">
    <property type="protein sequence ID" value="GAB84826.1"/>
    <property type="molecule type" value="Genomic_DNA"/>
</dbReference>
<evidence type="ECO:0000313" key="4">
    <source>
        <dbReference type="Proteomes" id="UP000010744"/>
    </source>
</evidence>
<name>A0ABQ0HRC4_GORRU</name>